<keyword evidence="4" id="KW-1185">Reference proteome</keyword>
<dbReference type="InterPro" id="IPR047137">
    <property type="entry name" value="ORF3"/>
</dbReference>
<dbReference type="InterPro" id="IPR005031">
    <property type="entry name" value="COQ10_START"/>
</dbReference>
<dbReference type="RefSeq" id="WP_344918557.1">
    <property type="nucleotide sequence ID" value="NZ_BAABAQ010000004.1"/>
</dbReference>
<evidence type="ECO:0000313" key="4">
    <source>
        <dbReference type="Proteomes" id="UP001501251"/>
    </source>
</evidence>
<reference evidence="4" key="1">
    <citation type="journal article" date="2019" name="Int. J. Syst. Evol. Microbiol.">
        <title>The Global Catalogue of Microorganisms (GCM) 10K type strain sequencing project: providing services to taxonomists for standard genome sequencing and annotation.</title>
        <authorList>
            <consortium name="The Broad Institute Genomics Platform"/>
            <consortium name="The Broad Institute Genome Sequencing Center for Infectious Disease"/>
            <person name="Wu L."/>
            <person name="Ma J."/>
        </authorList>
    </citation>
    <scope>NUCLEOTIDE SEQUENCE [LARGE SCALE GENOMIC DNA]</scope>
    <source>
        <strain evidence="4">JCM 17388</strain>
    </source>
</reference>
<evidence type="ECO:0000259" key="2">
    <source>
        <dbReference type="Pfam" id="PF03364"/>
    </source>
</evidence>
<sequence>MSSIEQSVDVNVPIRTAYNQWTQFESFPEFMEGVESIKQLSATRTAWVVEIAGVRREFEAEITEQHPDERVAWKSVERPHQAGVVTFHHLGPDTTRVTLQMEYDPEGLVETVGDWLQIVRLRVRGDMERFKTFIESRGDETGAWRGEVPGPHERGDAGDRTPGEHHTGTGGGHGLDEPAPPRTVGQPYPPDPSLPPPGGTPLPPAGRGPEEPPLSPGPRI</sequence>
<name>A0ABP8AVW3_9ACTN</name>
<feature type="compositionally biased region" description="Pro residues" evidence="1">
    <location>
        <begin position="187"/>
        <end position="220"/>
    </location>
</feature>
<comment type="caution">
    <text evidence="3">The sequence shown here is derived from an EMBL/GenBank/DDBJ whole genome shotgun (WGS) entry which is preliminary data.</text>
</comment>
<evidence type="ECO:0000256" key="1">
    <source>
        <dbReference type="SAM" id="MobiDB-lite"/>
    </source>
</evidence>
<dbReference type="Gene3D" id="3.30.530.20">
    <property type="match status" value="1"/>
</dbReference>
<protein>
    <recommendedName>
        <fullName evidence="2">Coenzyme Q-binding protein COQ10 START domain-containing protein</fullName>
    </recommendedName>
</protein>
<dbReference type="Pfam" id="PF03364">
    <property type="entry name" value="Polyketide_cyc"/>
    <property type="match status" value="1"/>
</dbReference>
<dbReference type="PANTHER" id="PTHR33824:SF7">
    <property type="entry name" value="POLYKETIDE CYCLASE_DEHYDRASE AND LIPID TRANSPORT SUPERFAMILY PROTEIN"/>
    <property type="match status" value="1"/>
</dbReference>
<gene>
    <name evidence="3" type="ORF">GCM10022252_31100</name>
</gene>
<feature type="region of interest" description="Disordered" evidence="1">
    <location>
        <begin position="141"/>
        <end position="220"/>
    </location>
</feature>
<dbReference type="SUPFAM" id="SSF55961">
    <property type="entry name" value="Bet v1-like"/>
    <property type="match status" value="1"/>
</dbReference>
<accession>A0ABP8AVW3</accession>
<dbReference type="InterPro" id="IPR023393">
    <property type="entry name" value="START-like_dom_sf"/>
</dbReference>
<feature type="domain" description="Coenzyme Q-binding protein COQ10 START" evidence="2">
    <location>
        <begin position="10"/>
        <end position="129"/>
    </location>
</feature>
<dbReference type="CDD" id="cd07817">
    <property type="entry name" value="SRPBCC_8"/>
    <property type="match status" value="1"/>
</dbReference>
<evidence type="ECO:0000313" key="3">
    <source>
        <dbReference type="EMBL" id="GAA4191352.1"/>
    </source>
</evidence>
<dbReference type="EMBL" id="BAABAQ010000004">
    <property type="protein sequence ID" value="GAA4191352.1"/>
    <property type="molecule type" value="Genomic_DNA"/>
</dbReference>
<dbReference type="PANTHER" id="PTHR33824">
    <property type="entry name" value="POLYKETIDE CYCLASE/DEHYDRASE AND LIPID TRANSPORT SUPERFAMILY PROTEIN"/>
    <property type="match status" value="1"/>
</dbReference>
<organism evidence="3 4">
    <name type="scientific">Streptosporangium oxazolinicum</name>
    <dbReference type="NCBI Taxonomy" id="909287"/>
    <lineage>
        <taxon>Bacteria</taxon>
        <taxon>Bacillati</taxon>
        <taxon>Actinomycetota</taxon>
        <taxon>Actinomycetes</taxon>
        <taxon>Streptosporangiales</taxon>
        <taxon>Streptosporangiaceae</taxon>
        <taxon>Streptosporangium</taxon>
    </lineage>
</organism>
<feature type="compositionally biased region" description="Basic and acidic residues" evidence="1">
    <location>
        <begin position="150"/>
        <end position="167"/>
    </location>
</feature>
<proteinExistence type="predicted"/>
<dbReference type="Proteomes" id="UP001501251">
    <property type="component" value="Unassembled WGS sequence"/>
</dbReference>